<evidence type="ECO:0000313" key="2">
    <source>
        <dbReference type="EMBL" id="GAA1517509.1"/>
    </source>
</evidence>
<feature type="domain" description="HTH marR-type" evidence="1">
    <location>
        <begin position="1"/>
        <end position="148"/>
    </location>
</feature>
<dbReference type="RefSeq" id="WP_141004691.1">
    <property type="nucleotide sequence ID" value="NZ_BAAAOR010000015.1"/>
</dbReference>
<dbReference type="InterPro" id="IPR052526">
    <property type="entry name" value="HTH-type_Bedaq_tolerance"/>
</dbReference>
<reference evidence="2 3" key="1">
    <citation type="journal article" date="2019" name="Int. J. Syst. Evol. Microbiol.">
        <title>The Global Catalogue of Microorganisms (GCM) 10K type strain sequencing project: providing services to taxonomists for standard genome sequencing and annotation.</title>
        <authorList>
            <consortium name="The Broad Institute Genomics Platform"/>
            <consortium name="The Broad Institute Genome Sequencing Center for Infectious Disease"/>
            <person name="Wu L."/>
            <person name="Ma J."/>
        </authorList>
    </citation>
    <scope>NUCLEOTIDE SEQUENCE [LARGE SCALE GENOMIC DNA]</scope>
    <source>
        <strain evidence="2 3">JCM 14942</strain>
    </source>
</reference>
<protein>
    <recommendedName>
        <fullName evidence="1">HTH marR-type domain-containing protein</fullName>
    </recommendedName>
</protein>
<dbReference type="EMBL" id="BAAAOR010000015">
    <property type="protein sequence ID" value="GAA1517509.1"/>
    <property type="molecule type" value="Genomic_DNA"/>
</dbReference>
<dbReference type="PANTHER" id="PTHR39515">
    <property type="entry name" value="CONSERVED PROTEIN"/>
    <property type="match status" value="1"/>
</dbReference>
<dbReference type="Proteomes" id="UP001500842">
    <property type="component" value="Unassembled WGS sequence"/>
</dbReference>
<dbReference type="Pfam" id="PF01047">
    <property type="entry name" value="MarR"/>
    <property type="match status" value="1"/>
</dbReference>
<dbReference type="Gene3D" id="1.10.10.10">
    <property type="entry name" value="Winged helix-like DNA-binding domain superfamily/Winged helix DNA-binding domain"/>
    <property type="match status" value="1"/>
</dbReference>
<comment type="caution">
    <text evidence="2">The sequence shown here is derived from an EMBL/GenBank/DDBJ whole genome shotgun (WGS) entry which is preliminary data.</text>
</comment>
<dbReference type="PANTHER" id="PTHR39515:SF2">
    <property type="entry name" value="HTH-TYPE TRANSCRIPTIONAL REGULATOR RV0880"/>
    <property type="match status" value="1"/>
</dbReference>
<proteinExistence type="predicted"/>
<dbReference type="InterPro" id="IPR036388">
    <property type="entry name" value="WH-like_DNA-bd_sf"/>
</dbReference>
<dbReference type="SUPFAM" id="SSF46785">
    <property type="entry name" value="Winged helix' DNA-binding domain"/>
    <property type="match status" value="1"/>
</dbReference>
<name>A0ABN2AET4_9ACTN</name>
<evidence type="ECO:0000313" key="3">
    <source>
        <dbReference type="Proteomes" id="UP001500842"/>
    </source>
</evidence>
<gene>
    <name evidence="2" type="ORF">GCM10009788_22070</name>
</gene>
<keyword evidence="3" id="KW-1185">Reference proteome</keyword>
<sequence length="159" mass="17166">MSGQRARAISSACGESLDPEGLADLVVHAARVLRRARLAVPELPGARVLSILDEVGTATINELAIGDGVAQPTMSEAVASLADRQLVERATDPDDARVRRVRITQRGRQALMTYRRQLGNALAQQAHGAGITAEEVRRHGSALRRLADAWEHPQSEPRP</sequence>
<dbReference type="PROSITE" id="PS50995">
    <property type="entry name" value="HTH_MARR_2"/>
    <property type="match status" value="1"/>
</dbReference>
<accession>A0ABN2AET4</accession>
<dbReference type="InterPro" id="IPR000835">
    <property type="entry name" value="HTH_MarR-typ"/>
</dbReference>
<dbReference type="SMART" id="SM00347">
    <property type="entry name" value="HTH_MARR"/>
    <property type="match status" value="1"/>
</dbReference>
<dbReference type="InterPro" id="IPR036390">
    <property type="entry name" value="WH_DNA-bd_sf"/>
</dbReference>
<organism evidence="2 3">
    <name type="scientific">Nocardioides humi</name>
    <dbReference type="NCBI Taxonomy" id="449461"/>
    <lineage>
        <taxon>Bacteria</taxon>
        <taxon>Bacillati</taxon>
        <taxon>Actinomycetota</taxon>
        <taxon>Actinomycetes</taxon>
        <taxon>Propionibacteriales</taxon>
        <taxon>Nocardioidaceae</taxon>
        <taxon>Nocardioides</taxon>
    </lineage>
</organism>
<evidence type="ECO:0000259" key="1">
    <source>
        <dbReference type="PROSITE" id="PS50995"/>
    </source>
</evidence>